<name>A0AA45L453_9PSEU</name>
<evidence type="ECO:0000256" key="5">
    <source>
        <dbReference type="HAMAP-Rule" id="MF_02114"/>
    </source>
</evidence>
<dbReference type="GO" id="GO:0052645">
    <property type="term" value="P:F420-0 metabolic process"/>
    <property type="evidence" value="ECO:0007669"/>
    <property type="project" value="UniProtKB-UniRule"/>
</dbReference>
<dbReference type="NCBIfam" id="TIGR03552">
    <property type="entry name" value="F420_cofC"/>
    <property type="match status" value="1"/>
</dbReference>
<feature type="binding site" evidence="5">
    <location>
        <position position="152"/>
    </location>
    <ligand>
        <name>phosphoenolpyruvate</name>
        <dbReference type="ChEBI" id="CHEBI:58702"/>
    </ligand>
</feature>
<organism evidence="6 7">
    <name type="scientific">Actinosynnema pretiosum subsp. pretiosum</name>
    <dbReference type="NCBI Taxonomy" id="103721"/>
    <lineage>
        <taxon>Bacteria</taxon>
        <taxon>Bacillati</taxon>
        <taxon>Actinomycetota</taxon>
        <taxon>Actinomycetes</taxon>
        <taxon>Pseudonocardiales</taxon>
        <taxon>Pseudonocardiaceae</taxon>
        <taxon>Actinosynnema</taxon>
    </lineage>
</organism>
<dbReference type="GO" id="GO:0043814">
    <property type="term" value="F:phospholactate guanylyltransferase activity"/>
    <property type="evidence" value="ECO:0007669"/>
    <property type="project" value="InterPro"/>
</dbReference>
<evidence type="ECO:0000256" key="3">
    <source>
        <dbReference type="ARBA" id="ARBA00022741"/>
    </source>
</evidence>
<dbReference type="InterPro" id="IPR002835">
    <property type="entry name" value="CofC"/>
</dbReference>
<accession>A0AA45L453</accession>
<evidence type="ECO:0000256" key="2">
    <source>
        <dbReference type="ARBA" id="ARBA00022695"/>
    </source>
</evidence>
<comment type="catalytic activity">
    <reaction evidence="5">
        <text>phosphoenolpyruvate + GTP + H(+) = enolpyruvoyl-2-diphospho-5'-guanosine + diphosphate</text>
        <dbReference type="Rhea" id="RHEA:30519"/>
        <dbReference type="ChEBI" id="CHEBI:15378"/>
        <dbReference type="ChEBI" id="CHEBI:33019"/>
        <dbReference type="ChEBI" id="CHEBI:37565"/>
        <dbReference type="ChEBI" id="CHEBI:58702"/>
        <dbReference type="ChEBI" id="CHEBI:143701"/>
        <dbReference type="EC" id="2.7.7.105"/>
    </reaction>
</comment>
<comment type="pathway">
    <text evidence="5">Cofactor biosynthesis; coenzyme F420 biosynthesis.</text>
</comment>
<evidence type="ECO:0000256" key="4">
    <source>
        <dbReference type="ARBA" id="ARBA00023134"/>
    </source>
</evidence>
<sequence>MRADVDLVVPVKSLDRAKTRLDAGTGRRALALAFALDLVGVARRVARSVLVVTADPVVAGELAAAGVETAVGPDGLNPALRFGAAVLRGRDPRSVVGALQADLPALREVELRAAVVEAGGERAFCADRQGTGTTLLLSAAGRDLEPAFGGPSAAAHRGGGARELLGDWPTLRCDVDTLEDLALAAGYGLGARSAQAWARVRVAG</sequence>
<dbReference type="SUPFAM" id="SSF53448">
    <property type="entry name" value="Nucleotide-diphospho-sugar transferases"/>
    <property type="match status" value="1"/>
</dbReference>
<feature type="binding site" evidence="5">
    <location>
        <position position="133"/>
    </location>
    <ligand>
        <name>phosphoenolpyruvate</name>
        <dbReference type="ChEBI" id="CHEBI:58702"/>
    </ligand>
</feature>
<evidence type="ECO:0000256" key="1">
    <source>
        <dbReference type="ARBA" id="ARBA00022679"/>
    </source>
</evidence>
<dbReference type="GO" id="GO:0005525">
    <property type="term" value="F:GTP binding"/>
    <property type="evidence" value="ECO:0007669"/>
    <property type="project" value="UniProtKB-KW"/>
</dbReference>
<keyword evidence="4 5" id="KW-0342">GTP-binding</keyword>
<keyword evidence="2 5" id="KW-0548">Nucleotidyltransferase</keyword>
<protein>
    <recommendedName>
        <fullName evidence="5">Phosphoenolpyruvate guanylyltransferase</fullName>
        <shortName evidence="5">PEP guanylyltransferase</shortName>
        <ecNumber evidence="5">2.7.7.105</ecNumber>
    </recommendedName>
</protein>
<dbReference type="Proteomes" id="UP000677152">
    <property type="component" value="Chromosome"/>
</dbReference>
<dbReference type="Gene3D" id="3.90.550.10">
    <property type="entry name" value="Spore Coat Polysaccharide Biosynthesis Protein SpsA, Chain A"/>
    <property type="match status" value="1"/>
</dbReference>
<dbReference type="PANTHER" id="PTHR40392">
    <property type="entry name" value="2-PHOSPHO-L-LACTATE GUANYLYLTRANSFERASE"/>
    <property type="match status" value="1"/>
</dbReference>
<evidence type="ECO:0000313" key="6">
    <source>
        <dbReference type="EMBL" id="QUF02855.1"/>
    </source>
</evidence>
<reference evidence="6" key="1">
    <citation type="submission" date="2021-04" db="EMBL/GenBank/DDBJ databases">
        <title>Genomic sequence of Actinosynnema pretiosum subsp. pretiosum ATCC 31280 (C-14919).</title>
        <authorList>
            <person name="Bai L."/>
            <person name="Wang X."/>
            <person name="Xiao Y."/>
        </authorList>
    </citation>
    <scope>NUCLEOTIDE SEQUENCE</scope>
    <source>
        <strain evidence="6">ATCC 31280</strain>
    </source>
</reference>
<comment type="similarity">
    <text evidence="5">Belongs to the CofC family.</text>
</comment>
<keyword evidence="3 5" id="KW-0547">Nucleotide-binding</keyword>
<feature type="binding site" evidence="5">
    <location>
        <position position="149"/>
    </location>
    <ligand>
        <name>phosphoenolpyruvate</name>
        <dbReference type="ChEBI" id="CHEBI:58702"/>
    </ligand>
</feature>
<gene>
    <name evidence="6" type="primary">cofC</name>
    <name evidence="5" type="synonym">fbiD</name>
    <name evidence="6" type="ORF">KCV87_25925</name>
</gene>
<keyword evidence="1 5" id="KW-0808">Transferase</keyword>
<dbReference type="PANTHER" id="PTHR40392:SF1">
    <property type="entry name" value="2-PHOSPHO-L-LACTATE GUANYLYLTRANSFERASE"/>
    <property type="match status" value="1"/>
</dbReference>
<dbReference type="EC" id="2.7.7.105" evidence="5"/>
<comment type="function">
    <text evidence="5">Guanylyltransferase that catalyzes the activation of phosphoenolpyruvate (PEP) as enolpyruvoyl-2-diphospho-5'-guanosine, via the condensation of PEP with GTP. It is involved in the biosynthesis of coenzyme F420, a hydride carrier cofactor.</text>
</comment>
<proteinExistence type="inferred from homology"/>
<dbReference type="AlphaFoldDB" id="A0AA45L453"/>
<dbReference type="HAMAP" id="MF_02114">
    <property type="entry name" value="CofC"/>
    <property type="match status" value="1"/>
</dbReference>
<dbReference type="EMBL" id="CP073249">
    <property type="protein sequence ID" value="QUF02855.1"/>
    <property type="molecule type" value="Genomic_DNA"/>
</dbReference>
<evidence type="ECO:0000313" key="7">
    <source>
        <dbReference type="Proteomes" id="UP000677152"/>
    </source>
</evidence>
<dbReference type="InterPro" id="IPR029044">
    <property type="entry name" value="Nucleotide-diphossugar_trans"/>
</dbReference>
<dbReference type="Pfam" id="PF01983">
    <property type="entry name" value="CofC"/>
    <property type="match status" value="1"/>
</dbReference>